<dbReference type="RefSeq" id="WP_179728872.1">
    <property type="nucleotide sequence ID" value="NZ_BAABEF010000001.1"/>
</dbReference>
<dbReference type="Pfam" id="PF19278">
    <property type="entry name" value="Hydant_A_C"/>
    <property type="match status" value="1"/>
</dbReference>
<reference evidence="4 5" key="1">
    <citation type="submission" date="2020-07" db="EMBL/GenBank/DDBJ databases">
        <title>Sequencing the genomes of 1000 actinobacteria strains.</title>
        <authorList>
            <person name="Klenk H.-P."/>
        </authorList>
    </citation>
    <scope>NUCLEOTIDE SEQUENCE [LARGE SCALE GENOMIC DNA]</scope>
    <source>
        <strain evidence="4 5">DSM 19082</strain>
    </source>
</reference>
<dbReference type="GO" id="GO:0005829">
    <property type="term" value="C:cytosol"/>
    <property type="evidence" value="ECO:0007669"/>
    <property type="project" value="TreeGrafter"/>
</dbReference>
<evidence type="ECO:0000259" key="1">
    <source>
        <dbReference type="Pfam" id="PF01968"/>
    </source>
</evidence>
<dbReference type="Pfam" id="PF05378">
    <property type="entry name" value="Hydant_A_N"/>
    <property type="match status" value="1"/>
</dbReference>
<feature type="domain" description="Hydantoinase/oxoprolinase N-terminal" evidence="2">
    <location>
        <begin position="6"/>
        <end position="178"/>
    </location>
</feature>
<dbReference type="InterPro" id="IPR008040">
    <property type="entry name" value="Hydant_A_N"/>
</dbReference>
<feature type="domain" description="Hydantoinase A/oxoprolinase" evidence="1">
    <location>
        <begin position="200"/>
        <end position="485"/>
    </location>
</feature>
<dbReference type="EC" id="3.5.2.14" evidence="4"/>
<dbReference type="AlphaFoldDB" id="A0A852RGP7"/>
<dbReference type="Proteomes" id="UP000582231">
    <property type="component" value="Unassembled WGS sequence"/>
</dbReference>
<dbReference type="PANTHER" id="PTHR11365">
    <property type="entry name" value="5-OXOPROLINASE RELATED"/>
    <property type="match status" value="1"/>
</dbReference>
<evidence type="ECO:0000259" key="3">
    <source>
        <dbReference type="Pfam" id="PF19278"/>
    </source>
</evidence>
<keyword evidence="5" id="KW-1185">Reference proteome</keyword>
<dbReference type="SUPFAM" id="SSF53067">
    <property type="entry name" value="Actin-like ATPase domain"/>
    <property type="match status" value="1"/>
</dbReference>
<dbReference type="GO" id="GO:0047423">
    <property type="term" value="F:N-methylhydantoinase (ATP-hydrolyzing) activity"/>
    <property type="evidence" value="ECO:0007669"/>
    <property type="project" value="UniProtKB-EC"/>
</dbReference>
<dbReference type="Pfam" id="PF01968">
    <property type="entry name" value="Hydantoinase_A"/>
    <property type="match status" value="1"/>
</dbReference>
<keyword evidence="4" id="KW-0378">Hydrolase</keyword>
<sequence length="672" mass="70873">MSGQLRVGVDIGGTFTDIVVMDPNAATTTTYKVLSTPKDPSLGMLRGLDELAIADQIAYLVHGTTAGLNALLSRTGERSALVTTAGFGDVLRLRRAANPDIWDLRAQNTESVVADADIRTVNERIRHDGSVETPLSEDDVETMASWLAAESITTVAVCLLHAHRNPAHELAVRDGLRRRLPNLSIVLSHEVSPEQGEYERTSTTVATAYVARTVDRYLTNLVTELEARTCRAPLQVMRSSGGVCSAELVSRQPIQTILSGPAGGVVAAETLAKGLARPNLIAIDMGGTSSDVSLVVDGTMTLDTEGEIADHVMRMPVVELHTIGAGGGSIAWTEGGGLRVGPKSAGSEPGPACYGLGGDQPTVTDAQVLLGRLDPDWFLGGRMTLDVAAAEHAMRTVGDELGLDAVQTAEGILAVANAKMANAIRTLTLRRGVDPREFTLVAFGGAGPLHSVALAEELGIDEIVIPYAMGVLSAWGMLHADVRHDISAPLSGRFGEPEAMRALGDALRQLRKQGEALLEQEGVPEEARAYVASADLRYAGQEHAVAVEVHDPAELGTAFHAAYEQKFGHAMPDAPVELVNARLSAVGKIGATLAEPGVGRSNPAPETTRQVRVDGVDVSARILHRDALVAGASHLGPIIVQEDGSTTLVPPGWAVRRGPFGALIISRQEDRS</sequence>
<evidence type="ECO:0000313" key="4">
    <source>
        <dbReference type="EMBL" id="NYD32731.1"/>
    </source>
</evidence>
<dbReference type="InterPro" id="IPR045079">
    <property type="entry name" value="Oxoprolinase-like"/>
</dbReference>
<organism evidence="4 5">
    <name type="scientific">Nocardioides kongjuensis</name>
    <dbReference type="NCBI Taxonomy" id="349522"/>
    <lineage>
        <taxon>Bacteria</taxon>
        <taxon>Bacillati</taxon>
        <taxon>Actinomycetota</taxon>
        <taxon>Actinomycetes</taxon>
        <taxon>Propionibacteriales</taxon>
        <taxon>Nocardioidaceae</taxon>
        <taxon>Nocardioides</taxon>
    </lineage>
</organism>
<dbReference type="InterPro" id="IPR049517">
    <property type="entry name" value="ACX-like_C"/>
</dbReference>
<comment type="caution">
    <text evidence="4">The sequence shown here is derived from an EMBL/GenBank/DDBJ whole genome shotgun (WGS) entry which is preliminary data.</text>
</comment>
<name>A0A852RGP7_9ACTN</name>
<proteinExistence type="predicted"/>
<dbReference type="EMBL" id="JACCBF010000001">
    <property type="protein sequence ID" value="NYD32731.1"/>
    <property type="molecule type" value="Genomic_DNA"/>
</dbReference>
<dbReference type="InterPro" id="IPR002821">
    <property type="entry name" value="Hydantoinase_A"/>
</dbReference>
<feature type="domain" description="Acetophenone carboxylase-like C-terminal" evidence="3">
    <location>
        <begin position="498"/>
        <end position="655"/>
    </location>
</feature>
<evidence type="ECO:0000259" key="2">
    <source>
        <dbReference type="Pfam" id="PF05378"/>
    </source>
</evidence>
<dbReference type="InterPro" id="IPR043129">
    <property type="entry name" value="ATPase_NBD"/>
</dbReference>
<protein>
    <submittedName>
        <fullName evidence="4">N-methylhydantoinase A</fullName>
        <ecNumber evidence="4">3.5.2.14</ecNumber>
    </submittedName>
</protein>
<evidence type="ECO:0000313" key="5">
    <source>
        <dbReference type="Proteomes" id="UP000582231"/>
    </source>
</evidence>
<dbReference type="GO" id="GO:0006749">
    <property type="term" value="P:glutathione metabolic process"/>
    <property type="evidence" value="ECO:0007669"/>
    <property type="project" value="TreeGrafter"/>
</dbReference>
<accession>A0A852RGP7</accession>
<dbReference type="PANTHER" id="PTHR11365:SF23">
    <property type="entry name" value="HYPOTHETICAL 5-OXOPROLINASE (EUROFUNG)-RELATED"/>
    <property type="match status" value="1"/>
</dbReference>
<gene>
    <name evidence="4" type="ORF">BJ958_004277</name>
</gene>
<dbReference type="GO" id="GO:0017168">
    <property type="term" value="F:5-oxoprolinase (ATP-hydrolyzing) activity"/>
    <property type="evidence" value="ECO:0007669"/>
    <property type="project" value="TreeGrafter"/>
</dbReference>